<organism evidence="2 3">
    <name type="scientific">Mycolicibacterium moriokaense</name>
    <dbReference type="NCBI Taxonomy" id="39691"/>
    <lineage>
        <taxon>Bacteria</taxon>
        <taxon>Bacillati</taxon>
        <taxon>Actinomycetota</taxon>
        <taxon>Actinomycetes</taxon>
        <taxon>Mycobacteriales</taxon>
        <taxon>Mycobacteriaceae</taxon>
        <taxon>Mycolicibacterium</taxon>
    </lineage>
</organism>
<dbReference type="EMBL" id="QJJU01000018">
    <property type="protein sequence ID" value="PXX05395.1"/>
    <property type="molecule type" value="Genomic_DNA"/>
</dbReference>
<evidence type="ECO:0000313" key="3">
    <source>
        <dbReference type="Proteomes" id="UP000247781"/>
    </source>
</evidence>
<name>A0A318HBH0_9MYCO</name>
<feature type="transmembrane region" description="Helical" evidence="1">
    <location>
        <begin position="86"/>
        <end position="104"/>
    </location>
</feature>
<keyword evidence="1" id="KW-1133">Transmembrane helix</keyword>
<feature type="transmembrane region" description="Helical" evidence="1">
    <location>
        <begin position="7"/>
        <end position="26"/>
    </location>
</feature>
<accession>A0A318HBH0</accession>
<evidence type="ECO:0008006" key="4">
    <source>
        <dbReference type="Google" id="ProtNLM"/>
    </source>
</evidence>
<keyword evidence="1" id="KW-0472">Membrane</keyword>
<dbReference type="AlphaFoldDB" id="A0A318HBH0"/>
<keyword evidence="1" id="KW-0812">Transmembrane</keyword>
<protein>
    <recommendedName>
        <fullName evidence="4">Aminopeptidase</fullName>
    </recommendedName>
</protein>
<reference evidence="2 3" key="2">
    <citation type="submission" date="2018-06" db="EMBL/GenBank/DDBJ databases">
        <title>Sequencing of bacterial isolates from soil warming experiment in Harvard Forest, Massachusetts, USA.</title>
        <authorList>
            <person name="Deangelis K.PhD."/>
        </authorList>
    </citation>
    <scope>NUCLEOTIDE SEQUENCE [LARGE SCALE GENOMIC DNA]</scope>
    <source>
        <strain evidence="2 3">GAS496</strain>
    </source>
</reference>
<dbReference type="Proteomes" id="UP000247781">
    <property type="component" value="Unassembled WGS sequence"/>
</dbReference>
<evidence type="ECO:0000313" key="2">
    <source>
        <dbReference type="EMBL" id="PXX05395.1"/>
    </source>
</evidence>
<evidence type="ECO:0000256" key="1">
    <source>
        <dbReference type="SAM" id="Phobius"/>
    </source>
</evidence>
<keyword evidence="3" id="KW-1185">Reference proteome</keyword>
<proteinExistence type="predicted"/>
<gene>
    <name evidence="2" type="ORF">C8E89_11899</name>
</gene>
<dbReference type="OrthoDB" id="4752181at2"/>
<comment type="caution">
    <text evidence="2">The sequence shown here is derived from an EMBL/GenBank/DDBJ whole genome shotgun (WGS) entry which is preliminary data.</text>
</comment>
<sequence length="114" mass="11473">MGSRLRNLAIGAAVLIAGVVGLFLPVSVFDGNSSTVACGNAVTADQSGPRAANEAPVTSAPILNQAVPHPDFVAVCADAISGRRHWAIPLTTVGAVGVLVGVFVRGGDKSAQKR</sequence>
<reference evidence="3" key="1">
    <citation type="submission" date="2018-05" db="EMBL/GenBank/DDBJ databases">
        <authorList>
            <person name="Deangelis K."/>
            <person name="Huntemann M."/>
            <person name="Clum A."/>
            <person name="Pillay M."/>
            <person name="Palaniappan K."/>
            <person name="Varghese N."/>
            <person name="Mikhailova N."/>
            <person name="Stamatis D."/>
            <person name="Reddy T."/>
            <person name="Daum C."/>
            <person name="Shapiro N."/>
            <person name="Ivanova N."/>
            <person name="Kyrpides N."/>
            <person name="Woyke T."/>
        </authorList>
    </citation>
    <scope>NUCLEOTIDE SEQUENCE [LARGE SCALE GENOMIC DNA]</scope>
    <source>
        <strain evidence="3">GAS496</strain>
    </source>
</reference>